<dbReference type="SUPFAM" id="SSF53383">
    <property type="entry name" value="PLP-dependent transferases"/>
    <property type="match status" value="1"/>
</dbReference>
<dbReference type="InterPro" id="IPR015422">
    <property type="entry name" value="PyrdxlP-dep_Trfase_small"/>
</dbReference>
<reference evidence="6" key="1">
    <citation type="submission" date="2009-01" db="EMBL/GenBank/DDBJ databases">
        <title>Complete sequence of chromosome of Francisella philomiragia subsp. philomiragia ATCC 25017.</title>
        <authorList>
            <consortium name="US DOE Joint Genome Institute"/>
            <person name="Copeland A."/>
            <person name="Lucas S."/>
            <person name="Lapidus A."/>
            <person name="Barry K."/>
            <person name="Detter J.C."/>
            <person name="Glavina del Rio T."/>
            <person name="Hammon N."/>
            <person name="Israni S."/>
            <person name="Dalin E."/>
            <person name="Tice H."/>
            <person name="Pitluck S."/>
            <person name="Chain P."/>
            <person name="Malfatti S."/>
            <person name="Shin M."/>
            <person name="Vergez L."/>
            <person name="Schmutz J."/>
            <person name="Larimer F."/>
            <person name="Land M."/>
            <person name="Hauser L."/>
            <person name="Richardson P."/>
        </authorList>
    </citation>
    <scope>NUCLEOTIDE SEQUENCE</scope>
    <source>
        <strain evidence="6">ATCC 25017</strain>
    </source>
</reference>
<dbReference type="PANTHER" id="PTHR48097">
    <property type="entry name" value="L-THREONINE ALDOLASE-RELATED"/>
    <property type="match status" value="1"/>
</dbReference>
<comment type="subunit">
    <text evidence="3">Homotetramer.</text>
</comment>
<evidence type="ECO:0000256" key="4">
    <source>
        <dbReference type="ARBA" id="ARBA00022898"/>
    </source>
</evidence>
<protein>
    <submittedName>
        <fullName evidence="6">Threonine aldolase</fullName>
        <ecNumber evidence="6">4.1.2.5</ecNumber>
    </submittedName>
</protein>
<evidence type="ECO:0000313" key="6">
    <source>
        <dbReference type="EMBL" id="ABZ86325.1"/>
    </source>
</evidence>
<dbReference type="InterPro" id="IPR015421">
    <property type="entry name" value="PyrdxlP-dep_Trfase_major"/>
</dbReference>
<accession>B0TY83</accession>
<proteinExistence type="inferred from homology"/>
<gene>
    <name evidence="6" type="ordered locus">Fphi_0104</name>
</gene>
<dbReference type="PANTHER" id="PTHR48097:SF5">
    <property type="entry name" value="LOW SPECIFICITY L-THREONINE ALDOLASE"/>
    <property type="match status" value="1"/>
</dbReference>
<dbReference type="GO" id="GO:0004793">
    <property type="term" value="F:threonine aldolase activity"/>
    <property type="evidence" value="ECO:0007669"/>
    <property type="project" value="UniProtKB-EC"/>
</dbReference>
<dbReference type="AlphaFoldDB" id="B0TY83"/>
<dbReference type="KEGG" id="fph:Fphi_0104"/>
<dbReference type="eggNOG" id="COG2008">
    <property type="taxonomic scope" value="Bacteria"/>
</dbReference>
<comment type="cofactor">
    <cofactor evidence="1">
        <name>pyridoxal 5'-phosphate</name>
        <dbReference type="ChEBI" id="CHEBI:597326"/>
    </cofactor>
</comment>
<dbReference type="InterPro" id="IPR001597">
    <property type="entry name" value="ArAA_b-elim_lyase/Thr_aldolase"/>
</dbReference>
<feature type="domain" description="Aromatic amino acid beta-eliminating lyase/threonine aldolase" evidence="5">
    <location>
        <begin position="35"/>
        <end position="295"/>
    </location>
</feature>
<evidence type="ECO:0000259" key="5">
    <source>
        <dbReference type="Pfam" id="PF01212"/>
    </source>
</evidence>
<keyword evidence="6" id="KW-0456">Lyase</keyword>
<dbReference type="Pfam" id="PF01212">
    <property type="entry name" value="Beta_elim_lyase"/>
    <property type="match status" value="1"/>
</dbReference>
<dbReference type="GO" id="GO:0006520">
    <property type="term" value="P:amino acid metabolic process"/>
    <property type="evidence" value="ECO:0007669"/>
    <property type="project" value="InterPro"/>
</dbReference>
<name>B0TY83_FRAP2</name>
<dbReference type="Gene3D" id="3.40.640.10">
    <property type="entry name" value="Type I PLP-dependent aspartate aminotransferase-like (Major domain)"/>
    <property type="match status" value="1"/>
</dbReference>
<organism evidence="6">
    <name type="scientific">Francisella philomiragia subsp. philomiragia (strain ATCC 25017 / CCUG 19701 / FSC 153 / O#319-036)</name>
    <dbReference type="NCBI Taxonomy" id="484022"/>
    <lineage>
        <taxon>Bacteria</taxon>
        <taxon>Pseudomonadati</taxon>
        <taxon>Pseudomonadota</taxon>
        <taxon>Gammaproteobacteria</taxon>
        <taxon>Thiotrichales</taxon>
        <taxon>Francisellaceae</taxon>
        <taxon>Francisella</taxon>
    </lineage>
</organism>
<dbReference type="EC" id="4.1.2.5" evidence="6"/>
<evidence type="ECO:0000256" key="3">
    <source>
        <dbReference type="ARBA" id="ARBA00011881"/>
    </source>
</evidence>
<dbReference type="HOGENOM" id="CLU_049619_1_0_6"/>
<comment type="similarity">
    <text evidence="2">Belongs to the threonine aldolase family.</text>
</comment>
<dbReference type="InterPro" id="IPR015424">
    <property type="entry name" value="PyrdxlP-dep_Trfase"/>
</dbReference>
<sequence length="345" mass="38263">MCYMFRYSFLDDYSEGCHPKIIKALEDTNLIQQLAYGNDEYSSQAKELICKHLNKDNVDIYFVAGGTLANLICISSILKPYEAVISASSGHIALREAGAIEATGHKIISVFSDNGKLTSNDIKEVIKNNSHAPHMAKPKLVYISNSTELGTIYTKEELQKLSEVCKQNNLLLFIDGARLGVALTAKDSNLSLADIAEFSDIFWIGGTKAGILFGEAIVIPNKNLAEEFGFNIKQRGALLAKGRVLGLQFRELFSNNLFFDLANHANNMAEKLSKGIVNAGYMLLQPVESNQIFAILPNTMIKVLQEKFTFFVMSEIDNKNSLVRLVTSWATVEEKVNEFIETIVS</sequence>
<dbReference type="EMBL" id="CP000937">
    <property type="protein sequence ID" value="ABZ86325.1"/>
    <property type="molecule type" value="Genomic_DNA"/>
</dbReference>
<keyword evidence="4" id="KW-0663">Pyridoxal phosphate</keyword>
<evidence type="ECO:0000256" key="2">
    <source>
        <dbReference type="ARBA" id="ARBA00006966"/>
    </source>
</evidence>
<dbReference type="Gene3D" id="3.90.1150.10">
    <property type="entry name" value="Aspartate Aminotransferase, domain 1"/>
    <property type="match status" value="1"/>
</dbReference>
<evidence type="ECO:0000256" key="1">
    <source>
        <dbReference type="ARBA" id="ARBA00001933"/>
    </source>
</evidence>